<dbReference type="Proteomes" id="UP000054988">
    <property type="component" value="Unassembled WGS sequence"/>
</dbReference>
<accession>A0A0W0FTJ4</accession>
<dbReference type="EMBL" id="LATX01001646">
    <property type="protein sequence ID" value="KTB39673.1"/>
    <property type="molecule type" value="Genomic_DNA"/>
</dbReference>
<dbReference type="AlphaFoldDB" id="A0A0W0FTJ4"/>
<sequence>MAKFLLNASTIFAPVQIKPFMVSSQLDEIAKLGRKSSKKQL</sequence>
<organism evidence="1 2">
    <name type="scientific">Moniliophthora roreri</name>
    <name type="common">Frosty pod rot fungus</name>
    <name type="synonym">Monilia roreri</name>
    <dbReference type="NCBI Taxonomy" id="221103"/>
    <lineage>
        <taxon>Eukaryota</taxon>
        <taxon>Fungi</taxon>
        <taxon>Dikarya</taxon>
        <taxon>Basidiomycota</taxon>
        <taxon>Agaricomycotina</taxon>
        <taxon>Agaricomycetes</taxon>
        <taxon>Agaricomycetidae</taxon>
        <taxon>Agaricales</taxon>
        <taxon>Marasmiineae</taxon>
        <taxon>Marasmiaceae</taxon>
        <taxon>Moniliophthora</taxon>
    </lineage>
</organism>
<comment type="caution">
    <text evidence="1">The sequence shown here is derived from an EMBL/GenBank/DDBJ whole genome shotgun (WGS) entry which is preliminary data.</text>
</comment>
<gene>
    <name evidence="1" type="ORF">WG66_7747</name>
</gene>
<protein>
    <submittedName>
        <fullName evidence="1">Uncharacterized protein</fullName>
    </submittedName>
</protein>
<evidence type="ECO:0000313" key="2">
    <source>
        <dbReference type="Proteomes" id="UP000054988"/>
    </source>
</evidence>
<name>A0A0W0FTJ4_MONRR</name>
<reference evidence="1 2" key="1">
    <citation type="submission" date="2015-12" db="EMBL/GenBank/DDBJ databases">
        <title>Draft genome sequence of Moniliophthora roreri, the causal agent of frosty pod rot of cacao.</title>
        <authorList>
            <person name="Aime M.C."/>
            <person name="Diaz-Valderrama J.R."/>
            <person name="Kijpornyongpan T."/>
            <person name="Phillips-Mora W."/>
        </authorList>
    </citation>
    <scope>NUCLEOTIDE SEQUENCE [LARGE SCALE GENOMIC DNA]</scope>
    <source>
        <strain evidence="1 2">MCA 2952</strain>
    </source>
</reference>
<proteinExistence type="predicted"/>
<evidence type="ECO:0000313" key="1">
    <source>
        <dbReference type="EMBL" id="KTB39673.1"/>
    </source>
</evidence>